<dbReference type="AlphaFoldDB" id="A0A2G8RZ41"/>
<evidence type="ECO:0000313" key="1">
    <source>
        <dbReference type="EMBL" id="PIL26780.1"/>
    </source>
</evidence>
<dbReference type="EMBL" id="AYKW01000037">
    <property type="protein sequence ID" value="PIL26780.1"/>
    <property type="molecule type" value="Genomic_DNA"/>
</dbReference>
<gene>
    <name evidence="1" type="ORF">GSI_11116</name>
</gene>
<dbReference type="Proteomes" id="UP000230002">
    <property type="component" value="Unassembled WGS sequence"/>
</dbReference>
<comment type="caution">
    <text evidence="1">The sequence shown here is derived from an EMBL/GenBank/DDBJ whole genome shotgun (WGS) entry which is preliminary data.</text>
</comment>
<keyword evidence="2" id="KW-1185">Reference proteome</keyword>
<accession>A0A2G8RZ41</accession>
<proteinExistence type="predicted"/>
<organism evidence="1 2">
    <name type="scientific">Ganoderma sinense ZZ0214-1</name>
    <dbReference type="NCBI Taxonomy" id="1077348"/>
    <lineage>
        <taxon>Eukaryota</taxon>
        <taxon>Fungi</taxon>
        <taxon>Dikarya</taxon>
        <taxon>Basidiomycota</taxon>
        <taxon>Agaricomycotina</taxon>
        <taxon>Agaricomycetes</taxon>
        <taxon>Polyporales</taxon>
        <taxon>Polyporaceae</taxon>
        <taxon>Ganoderma</taxon>
    </lineage>
</organism>
<reference evidence="1 2" key="1">
    <citation type="journal article" date="2015" name="Sci. Rep.">
        <title>Chromosome-level genome map provides insights into diverse defense mechanisms in the medicinal fungus Ganoderma sinense.</title>
        <authorList>
            <person name="Zhu Y."/>
            <person name="Xu J."/>
            <person name="Sun C."/>
            <person name="Zhou S."/>
            <person name="Xu H."/>
            <person name="Nelson D.R."/>
            <person name="Qian J."/>
            <person name="Song J."/>
            <person name="Luo H."/>
            <person name="Xiang L."/>
            <person name="Li Y."/>
            <person name="Xu Z."/>
            <person name="Ji A."/>
            <person name="Wang L."/>
            <person name="Lu S."/>
            <person name="Hayward A."/>
            <person name="Sun W."/>
            <person name="Li X."/>
            <person name="Schwartz D.C."/>
            <person name="Wang Y."/>
            <person name="Chen S."/>
        </authorList>
    </citation>
    <scope>NUCLEOTIDE SEQUENCE [LARGE SCALE GENOMIC DNA]</scope>
    <source>
        <strain evidence="1 2">ZZ0214-1</strain>
    </source>
</reference>
<protein>
    <submittedName>
        <fullName evidence="1">Uncharacterized protein</fullName>
    </submittedName>
</protein>
<name>A0A2G8RZ41_9APHY</name>
<evidence type="ECO:0000313" key="2">
    <source>
        <dbReference type="Proteomes" id="UP000230002"/>
    </source>
</evidence>
<sequence length="110" mass="12678">MSRPTRAMPAQKPFPRVAQQRVLRAPAPSFSMWPRRSVGDWKVLVAIRSWPMAVSREGGETWYPRHTDTAACAFGRWSWYLMYVSNCTNCTVQHVRARGMIRVVLRDPGE</sequence>